<proteinExistence type="predicted"/>
<evidence type="ECO:0000313" key="3">
    <source>
        <dbReference type="Proteomes" id="UP001642409"/>
    </source>
</evidence>
<gene>
    <name evidence="2" type="ORF">HINF_LOCUS53525</name>
    <name evidence="1" type="ORF">HINF_LOCUS60169</name>
</gene>
<comment type="caution">
    <text evidence="1">The sequence shown here is derived from an EMBL/GenBank/DDBJ whole genome shotgun (WGS) entry which is preliminary data.</text>
</comment>
<dbReference type="AlphaFoldDB" id="A0AA86R6E8"/>
<protein>
    <submittedName>
        <fullName evidence="2">Hypothetical_protein</fullName>
    </submittedName>
</protein>
<name>A0AA86R6E8_9EUKA</name>
<dbReference type="EMBL" id="CATOUU010001112">
    <property type="protein sequence ID" value="CAI9972524.1"/>
    <property type="molecule type" value="Genomic_DNA"/>
</dbReference>
<accession>A0AA86R6E8</accession>
<evidence type="ECO:0000313" key="2">
    <source>
        <dbReference type="EMBL" id="CAL6068485.1"/>
    </source>
</evidence>
<keyword evidence="3" id="KW-1185">Reference proteome</keyword>
<reference evidence="2 3" key="2">
    <citation type="submission" date="2024-07" db="EMBL/GenBank/DDBJ databases">
        <authorList>
            <person name="Akdeniz Z."/>
        </authorList>
    </citation>
    <scope>NUCLEOTIDE SEQUENCE [LARGE SCALE GENOMIC DNA]</scope>
</reference>
<dbReference type="Proteomes" id="UP001642409">
    <property type="component" value="Unassembled WGS sequence"/>
</dbReference>
<reference evidence="1" key="1">
    <citation type="submission" date="2023-06" db="EMBL/GenBank/DDBJ databases">
        <authorList>
            <person name="Kurt Z."/>
        </authorList>
    </citation>
    <scope>NUCLEOTIDE SEQUENCE</scope>
</reference>
<organism evidence="1">
    <name type="scientific">Hexamita inflata</name>
    <dbReference type="NCBI Taxonomy" id="28002"/>
    <lineage>
        <taxon>Eukaryota</taxon>
        <taxon>Metamonada</taxon>
        <taxon>Diplomonadida</taxon>
        <taxon>Hexamitidae</taxon>
        <taxon>Hexamitinae</taxon>
        <taxon>Hexamita</taxon>
    </lineage>
</organism>
<evidence type="ECO:0000313" key="1">
    <source>
        <dbReference type="EMBL" id="CAI9972524.1"/>
    </source>
</evidence>
<dbReference type="EMBL" id="CAXDID020000273">
    <property type="protein sequence ID" value="CAL6068485.1"/>
    <property type="molecule type" value="Genomic_DNA"/>
</dbReference>
<sequence>MIQILSILCVDKTTVLSQFTKSSINKKDLSLVQMEYRYPKSTESCALQPTNYQTQYDSFYQQFLLKVDELSKNEVNSTTTQVFSFVKKIKDMYTPSSNFFCLQYVQARLVIPAFLKNKTESTTDVNNCDSPSVLKKISIDPSATATSYKVAISSEWVNLFTLNKDSNNAFTSEAYQIPYMTFIVNLTNGTFKLNETNCVTVDTSKPSIIQSKLVYLDTRATCAENWIKGTTCVYQKDPKTSMVAMKVNMTTDKTKYDFKEVPLFIGWTGTDGKQVTLTSERTVFSHFQQFIIPQSFYDTLTEWGNTLA</sequence>